<keyword evidence="2" id="KW-0560">Oxidoreductase</keyword>
<dbReference type="GO" id="GO:0004022">
    <property type="term" value="F:alcohol dehydrogenase (NAD+) activity"/>
    <property type="evidence" value="ECO:0007669"/>
    <property type="project" value="TreeGrafter"/>
</dbReference>
<dbReference type="InterPro" id="IPR056798">
    <property type="entry name" value="ADH_Fe_C"/>
</dbReference>
<dbReference type="InterPro" id="IPR018211">
    <property type="entry name" value="ADH_Fe_CS"/>
</dbReference>
<comment type="similarity">
    <text evidence="1">Belongs to the iron-containing alcohol dehydrogenase family.</text>
</comment>
<dbReference type="EMBL" id="SLXK01000039">
    <property type="protein sequence ID" value="TCP21882.1"/>
    <property type="molecule type" value="Genomic_DNA"/>
</dbReference>
<dbReference type="FunFam" id="3.40.50.1970:FF:000003">
    <property type="entry name" value="Alcohol dehydrogenase, iron-containing"/>
    <property type="match status" value="1"/>
</dbReference>
<evidence type="ECO:0000313" key="7">
    <source>
        <dbReference type="Proteomes" id="UP000295416"/>
    </source>
</evidence>
<dbReference type="RefSeq" id="WP_132747675.1">
    <property type="nucleotide sequence ID" value="NZ_SLXK01000039.1"/>
</dbReference>
<protein>
    <submittedName>
        <fullName evidence="6">Alcohol dehydrogenase/alcohol dehydrogenase</fullName>
    </submittedName>
</protein>
<sequence length="354" mass="39197">MKSFEFHLFPKVVFGVDQLDRIGRLIKERSNGKGVMICYDSGNWIMPLVQRIQQNLIESKFEEVYIYQGISANSNYSECRKGLAEFEKTEANILIAVGGGSVMDASKWIAHQSKVDYFVTIPTTAGTGSELNEWAVLKNEATNIKESYPYRAADLAILDPTVTVSMPLAGTIFTALDAFSHGMEAYLSNQSSTITDELALAGCQTIVDHLGNCLKNCNNIESRTQLMEASLMTGMAMLNAGLGVLHCIANIAPGFYPEYPHGYFCAHLLKNTLLLNKDMVSREKVDKLKPLVEKADALFSDFLKSHPTKPFVIEQRDLPELIGAAVENTNRLTNPKPVTENVIKELITNTFITS</sequence>
<dbReference type="Gene3D" id="1.20.1090.10">
    <property type="entry name" value="Dehydroquinate synthase-like - alpha domain"/>
    <property type="match status" value="1"/>
</dbReference>
<dbReference type="PROSITE" id="PS00913">
    <property type="entry name" value="ADH_IRON_1"/>
    <property type="match status" value="1"/>
</dbReference>
<dbReference type="SUPFAM" id="SSF56796">
    <property type="entry name" value="Dehydroquinate synthase-like"/>
    <property type="match status" value="1"/>
</dbReference>
<dbReference type="PANTHER" id="PTHR11496:SF102">
    <property type="entry name" value="ALCOHOL DEHYDROGENASE 4"/>
    <property type="match status" value="1"/>
</dbReference>
<evidence type="ECO:0000256" key="2">
    <source>
        <dbReference type="ARBA" id="ARBA00023002"/>
    </source>
</evidence>
<organism evidence="6 7">
    <name type="scientific">Scopulibacillus darangshiensis</name>
    <dbReference type="NCBI Taxonomy" id="442528"/>
    <lineage>
        <taxon>Bacteria</taxon>
        <taxon>Bacillati</taxon>
        <taxon>Bacillota</taxon>
        <taxon>Bacilli</taxon>
        <taxon>Bacillales</taxon>
        <taxon>Sporolactobacillaceae</taxon>
        <taxon>Scopulibacillus</taxon>
    </lineage>
</organism>
<dbReference type="Pfam" id="PF25137">
    <property type="entry name" value="ADH_Fe_C"/>
    <property type="match status" value="1"/>
</dbReference>
<evidence type="ECO:0000313" key="6">
    <source>
        <dbReference type="EMBL" id="TCP21882.1"/>
    </source>
</evidence>
<evidence type="ECO:0000259" key="5">
    <source>
        <dbReference type="Pfam" id="PF25137"/>
    </source>
</evidence>
<name>A0A4R2NKH2_9BACL</name>
<comment type="caution">
    <text evidence="6">The sequence shown here is derived from an EMBL/GenBank/DDBJ whole genome shotgun (WGS) entry which is preliminary data.</text>
</comment>
<proteinExistence type="inferred from homology"/>
<accession>A0A4R2NKH2</accession>
<evidence type="ECO:0000256" key="1">
    <source>
        <dbReference type="ARBA" id="ARBA00007358"/>
    </source>
</evidence>
<gene>
    <name evidence="6" type="ORF">EV207_13924</name>
</gene>
<dbReference type="InterPro" id="IPR039697">
    <property type="entry name" value="Alcohol_dehydrogenase_Fe"/>
</dbReference>
<reference evidence="6 7" key="1">
    <citation type="submission" date="2019-03" db="EMBL/GenBank/DDBJ databases">
        <title>Genomic Encyclopedia of Type Strains, Phase IV (KMG-IV): sequencing the most valuable type-strain genomes for metagenomic binning, comparative biology and taxonomic classification.</title>
        <authorList>
            <person name="Goeker M."/>
        </authorList>
    </citation>
    <scope>NUCLEOTIDE SEQUENCE [LARGE SCALE GENOMIC DNA]</scope>
    <source>
        <strain evidence="6 7">DSM 19377</strain>
    </source>
</reference>
<feature type="domain" description="Alcohol dehydrogenase iron-type/glycerol dehydrogenase GldA" evidence="4">
    <location>
        <begin position="11"/>
        <end position="160"/>
    </location>
</feature>
<keyword evidence="3" id="KW-0520">NAD</keyword>
<dbReference type="InterPro" id="IPR001670">
    <property type="entry name" value="ADH_Fe/GldA"/>
</dbReference>
<dbReference type="Gene3D" id="3.40.50.1970">
    <property type="match status" value="1"/>
</dbReference>
<dbReference type="GO" id="GO:0046872">
    <property type="term" value="F:metal ion binding"/>
    <property type="evidence" value="ECO:0007669"/>
    <property type="project" value="InterPro"/>
</dbReference>
<evidence type="ECO:0000256" key="3">
    <source>
        <dbReference type="ARBA" id="ARBA00023027"/>
    </source>
</evidence>
<evidence type="ECO:0000259" key="4">
    <source>
        <dbReference type="Pfam" id="PF00465"/>
    </source>
</evidence>
<dbReference type="Pfam" id="PF00465">
    <property type="entry name" value="Fe-ADH"/>
    <property type="match status" value="1"/>
</dbReference>
<feature type="domain" description="Fe-containing alcohol dehydrogenase-like C-terminal" evidence="5">
    <location>
        <begin position="171"/>
        <end position="349"/>
    </location>
</feature>
<dbReference type="AlphaFoldDB" id="A0A4R2NKH2"/>
<dbReference type="OrthoDB" id="9815791at2"/>
<keyword evidence="7" id="KW-1185">Reference proteome</keyword>
<dbReference type="PANTHER" id="PTHR11496">
    <property type="entry name" value="ALCOHOL DEHYDROGENASE"/>
    <property type="match status" value="1"/>
</dbReference>
<dbReference type="Proteomes" id="UP000295416">
    <property type="component" value="Unassembled WGS sequence"/>
</dbReference>